<keyword evidence="4 6" id="KW-1133">Transmembrane helix</keyword>
<name>A0ABM1DYS8_PRICU</name>
<feature type="transmembrane region" description="Helical" evidence="6">
    <location>
        <begin position="312"/>
        <end position="331"/>
    </location>
</feature>
<evidence type="ECO:0000313" key="8">
    <source>
        <dbReference type="Proteomes" id="UP000695022"/>
    </source>
</evidence>
<feature type="transmembrane region" description="Helical" evidence="6">
    <location>
        <begin position="128"/>
        <end position="148"/>
    </location>
</feature>
<organism evidence="8 9">
    <name type="scientific">Priapulus caudatus</name>
    <name type="common">Priapulid worm</name>
    <dbReference type="NCBI Taxonomy" id="37621"/>
    <lineage>
        <taxon>Eukaryota</taxon>
        <taxon>Metazoa</taxon>
        <taxon>Ecdysozoa</taxon>
        <taxon>Scalidophora</taxon>
        <taxon>Priapulida</taxon>
        <taxon>Priapulimorpha</taxon>
        <taxon>Priapulimorphida</taxon>
        <taxon>Priapulidae</taxon>
        <taxon>Priapulus</taxon>
    </lineage>
</organism>
<gene>
    <name evidence="9" type="primary">LOC106807306</name>
</gene>
<evidence type="ECO:0000256" key="3">
    <source>
        <dbReference type="ARBA" id="ARBA00022692"/>
    </source>
</evidence>
<dbReference type="CDD" id="cd00637">
    <property type="entry name" value="7tm_classA_rhodopsin-like"/>
    <property type="match status" value="1"/>
</dbReference>
<dbReference type="InterPro" id="IPR000276">
    <property type="entry name" value="GPCR_Rhodpsn"/>
</dbReference>
<dbReference type="Pfam" id="PF00001">
    <property type="entry name" value="7tm_1"/>
    <property type="match status" value="1"/>
</dbReference>
<feature type="transmembrane region" description="Helical" evidence="6">
    <location>
        <begin position="53"/>
        <end position="77"/>
    </location>
</feature>
<keyword evidence="2" id="KW-1003">Cell membrane</keyword>
<dbReference type="PRINTS" id="PR00237">
    <property type="entry name" value="GPCRRHODOPSN"/>
</dbReference>
<feature type="transmembrane region" description="Helical" evidence="6">
    <location>
        <begin position="89"/>
        <end position="108"/>
    </location>
</feature>
<protein>
    <submittedName>
        <fullName evidence="9">Beta-2 adrenergic receptor-like</fullName>
    </submittedName>
</protein>
<keyword evidence="3 6" id="KW-0812">Transmembrane</keyword>
<evidence type="ECO:0000256" key="4">
    <source>
        <dbReference type="ARBA" id="ARBA00022989"/>
    </source>
</evidence>
<evidence type="ECO:0000256" key="2">
    <source>
        <dbReference type="ARBA" id="ARBA00022475"/>
    </source>
</evidence>
<dbReference type="RefSeq" id="XP_014665099.1">
    <property type="nucleotide sequence ID" value="XM_014809613.1"/>
</dbReference>
<feature type="transmembrane region" description="Helical" evidence="6">
    <location>
        <begin position="275"/>
        <end position="300"/>
    </location>
</feature>
<sequence>MSANISNVTTCISCLYWIDANLSGDDASNLSVFSDTSLNETYSPASGKSEPSYVAATRVCIGLVIISLNGIVLLLLIARAQSIPEIKYILIKSLIGSDMLVGVTMLYYGAVNLNQRVGDKISQHCLNYVALICFACMSSTGNMLGIAIDMYIMIIHPLRYYDLMSERRARVMAVIAWMVAGFSIVMIILFGREADPLKQPFPMCSLAATFTFMGLFSGSMVMIYVPLCLMIYLYGSLFIVARRHMKEISALQAIGAQLAEADLTIASGLKKNVKVAITMFLVVATFFVGWLPYFTIILVTKAHPELYYRNQIGLFVFVMYGKAASAVEEFVRIENH</sequence>
<comment type="subcellular location">
    <subcellularLocation>
        <location evidence="1">Cell membrane</location>
        <topology evidence="1">Multi-pass membrane protein</topology>
    </subcellularLocation>
</comment>
<reference evidence="9" key="1">
    <citation type="submission" date="2025-08" db="UniProtKB">
        <authorList>
            <consortium name="RefSeq"/>
        </authorList>
    </citation>
    <scope>IDENTIFICATION</scope>
</reference>
<feature type="transmembrane region" description="Helical" evidence="6">
    <location>
        <begin position="210"/>
        <end position="235"/>
    </location>
</feature>
<keyword evidence="5 6" id="KW-0472">Membrane</keyword>
<dbReference type="GeneID" id="106807306"/>
<dbReference type="PANTHER" id="PTHR22750">
    <property type="entry name" value="G-PROTEIN COUPLED RECEPTOR"/>
    <property type="match status" value="1"/>
</dbReference>
<evidence type="ECO:0000313" key="9">
    <source>
        <dbReference type="RefSeq" id="XP_014665099.1"/>
    </source>
</evidence>
<evidence type="ECO:0000256" key="1">
    <source>
        <dbReference type="ARBA" id="ARBA00004651"/>
    </source>
</evidence>
<dbReference type="InterPro" id="IPR017452">
    <property type="entry name" value="GPCR_Rhodpsn_7TM"/>
</dbReference>
<dbReference type="PROSITE" id="PS50262">
    <property type="entry name" value="G_PROTEIN_RECEP_F1_2"/>
    <property type="match status" value="1"/>
</dbReference>
<keyword evidence="8" id="KW-1185">Reference proteome</keyword>
<evidence type="ECO:0000259" key="7">
    <source>
        <dbReference type="PROSITE" id="PS50262"/>
    </source>
</evidence>
<feature type="transmembrane region" description="Helical" evidence="6">
    <location>
        <begin position="169"/>
        <end position="190"/>
    </location>
</feature>
<accession>A0ABM1DYS8</accession>
<proteinExistence type="predicted"/>
<feature type="domain" description="G-protein coupled receptors family 1 profile" evidence="7">
    <location>
        <begin position="68"/>
        <end position="332"/>
    </location>
</feature>
<dbReference type="Gene3D" id="1.20.1070.10">
    <property type="entry name" value="Rhodopsin 7-helix transmembrane proteins"/>
    <property type="match status" value="1"/>
</dbReference>
<dbReference type="SUPFAM" id="SSF81321">
    <property type="entry name" value="Family A G protein-coupled receptor-like"/>
    <property type="match status" value="1"/>
</dbReference>
<evidence type="ECO:0000256" key="6">
    <source>
        <dbReference type="SAM" id="Phobius"/>
    </source>
</evidence>
<evidence type="ECO:0000256" key="5">
    <source>
        <dbReference type="ARBA" id="ARBA00023136"/>
    </source>
</evidence>
<dbReference type="Proteomes" id="UP000695022">
    <property type="component" value="Unplaced"/>
</dbReference>